<dbReference type="Pfam" id="PF00892">
    <property type="entry name" value="EamA"/>
    <property type="match status" value="1"/>
</dbReference>
<evidence type="ECO:0000256" key="5">
    <source>
        <dbReference type="ARBA" id="ARBA00022692"/>
    </source>
</evidence>
<evidence type="ECO:0000313" key="11">
    <source>
        <dbReference type="Proteomes" id="UP000293142"/>
    </source>
</evidence>
<dbReference type="SUPFAM" id="SSF103481">
    <property type="entry name" value="Multidrug resistance efflux transporter EmrE"/>
    <property type="match status" value="2"/>
</dbReference>
<dbReference type="EMBL" id="SIRE01000005">
    <property type="protein sequence ID" value="TBL80405.1"/>
    <property type="molecule type" value="Genomic_DNA"/>
</dbReference>
<evidence type="ECO:0000256" key="4">
    <source>
        <dbReference type="ARBA" id="ARBA00022475"/>
    </source>
</evidence>
<dbReference type="InterPro" id="IPR004626">
    <property type="entry name" value="RarD"/>
</dbReference>
<sequence>MPLGIVYALLAYVAWGLLPLYWKLFASMESMDILAFRVLWSFIFVVIVIGVTRRWKEVRQVFSNRQTTWAIVAGSLLISSNWLLFIWAVNHGQVVETSLGYYMNPLLNVVIAVVFLKEKLNRGQWTAIGLALIGVIVLTVSHGSLPWISLSLALTFALYSVVKKKIKADAMPGLAGETAIVLPIAVIYLLFSQSGEQSAAATLNVFQWVMLILSGAATAMPLYWFALAAKRLPLTIVGLVQYVAPSISLMLGVLVFKETFTTVHAVSFAMIWLALVIFTWSSLVRQSKMQQAKLDA</sequence>
<dbReference type="InterPro" id="IPR037185">
    <property type="entry name" value="EmrE-like"/>
</dbReference>
<evidence type="ECO:0000256" key="1">
    <source>
        <dbReference type="ARBA" id="ARBA00004651"/>
    </source>
</evidence>
<feature type="transmembrane region" description="Helical" evidence="8">
    <location>
        <begin position="174"/>
        <end position="193"/>
    </location>
</feature>
<keyword evidence="6 8" id="KW-1133">Transmembrane helix</keyword>
<accession>A0A4Q9DVL8</accession>
<feature type="transmembrane region" description="Helical" evidence="8">
    <location>
        <begin position="123"/>
        <end position="140"/>
    </location>
</feature>
<evidence type="ECO:0000256" key="3">
    <source>
        <dbReference type="ARBA" id="ARBA00022448"/>
    </source>
</evidence>
<dbReference type="GO" id="GO:0005886">
    <property type="term" value="C:plasma membrane"/>
    <property type="evidence" value="ECO:0007669"/>
    <property type="project" value="UniProtKB-SubCell"/>
</dbReference>
<evidence type="ECO:0000256" key="8">
    <source>
        <dbReference type="SAM" id="Phobius"/>
    </source>
</evidence>
<dbReference type="OrthoDB" id="369870at2"/>
<dbReference type="AlphaFoldDB" id="A0A4Q9DVL8"/>
<comment type="caution">
    <text evidence="10">The sequence shown here is derived from an EMBL/GenBank/DDBJ whole genome shotgun (WGS) entry which is preliminary data.</text>
</comment>
<dbReference type="RefSeq" id="WP_131012818.1">
    <property type="nucleotide sequence ID" value="NZ_SIRE01000005.1"/>
</dbReference>
<evidence type="ECO:0000256" key="6">
    <source>
        <dbReference type="ARBA" id="ARBA00022989"/>
    </source>
</evidence>
<feature type="transmembrane region" description="Helical" evidence="8">
    <location>
        <begin position="67"/>
        <end position="87"/>
    </location>
</feature>
<keyword evidence="4" id="KW-1003">Cell membrane</keyword>
<feature type="transmembrane region" description="Helical" evidence="8">
    <location>
        <begin position="234"/>
        <end position="256"/>
    </location>
</feature>
<feature type="transmembrane region" description="Helical" evidence="8">
    <location>
        <begin position="262"/>
        <end position="284"/>
    </location>
</feature>
<evidence type="ECO:0000313" key="10">
    <source>
        <dbReference type="EMBL" id="TBL80405.1"/>
    </source>
</evidence>
<dbReference type="PANTHER" id="PTHR22911:SF137">
    <property type="entry name" value="SOLUTE CARRIER FAMILY 35 MEMBER G2-RELATED"/>
    <property type="match status" value="1"/>
</dbReference>
<dbReference type="InterPro" id="IPR000620">
    <property type="entry name" value="EamA_dom"/>
</dbReference>
<reference evidence="10 11" key="1">
    <citation type="submission" date="2019-02" db="EMBL/GenBank/DDBJ databases">
        <title>Paenibacillus sp. nov., isolated from surface-sterilized tissue of Thalictrum simplex L.</title>
        <authorList>
            <person name="Tuo L."/>
        </authorList>
    </citation>
    <scope>NUCLEOTIDE SEQUENCE [LARGE SCALE GENOMIC DNA]</scope>
    <source>
        <strain evidence="10 11">N2SHLJ1</strain>
    </source>
</reference>
<dbReference type="NCBIfam" id="TIGR00688">
    <property type="entry name" value="rarD"/>
    <property type="match status" value="1"/>
</dbReference>
<gene>
    <name evidence="10" type="primary">rarD</name>
    <name evidence="10" type="ORF">EYB31_08295</name>
</gene>
<dbReference type="Proteomes" id="UP000293142">
    <property type="component" value="Unassembled WGS sequence"/>
</dbReference>
<organism evidence="10 11">
    <name type="scientific">Paenibacillus thalictri</name>
    <dbReference type="NCBI Taxonomy" id="2527873"/>
    <lineage>
        <taxon>Bacteria</taxon>
        <taxon>Bacillati</taxon>
        <taxon>Bacillota</taxon>
        <taxon>Bacilli</taxon>
        <taxon>Bacillales</taxon>
        <taxon>Paenibacillaceae</taxon>
        <taxon>Paenibacillus</taxon>
    </lineage>
</organism>
<comment type="similarity">
    <text evidence="2">Belongs to the EamA transporter family.</text>
</comment>
<feature type="transmembrane region" description="Helical" evidence="8">
    <location>
        <begin position="5"/>
        <end position="22"/>
    </location>
</feature>
<feature type="transmembrane region" description="Helical" evidence="8">
    <location>
        <begin position="99"/>
        <end position="116"/>
    </location>
</feature>
<evidence type="ECO:0000256" key="7">
    <source>
        <dbReference type="ARBA" id="ARBA00023136"/>
    </source>
</evidence>
<name>A0A4Q9DVL8_9BACL</name>
<keyword evidence="3" id="KW-0813">Transport</keyword>
<evidence type="ECO:0000256" key="2">
    <source>
        <dbReference type="ARBA" id="ARBA00007362"/>
    </source>
</evidence>
<keyword evidence="5 8" id="KW-0812">Transmembrane</keyword>
<keyword evidence="11" id="KW-1185">Reference proteome</keyword>
<dbReference type="PANTHER" id="PTHR22911">
    <property type="entry name" value="ACYL-MALONYL CONDENSING ENZYME-RELATED"/>
    <property type="match status" value="1"/>
</dbReference>
<keyword evidence="7 8" id="KW-0472">Membrane</keyword>
<evidence type="ECO:0000259" key="9">
    <source>
        <dbReference type="Pfam" id="PF00892"/>
    </source>
</evidence>
<comment type="subcellular location">
    <subcellularLocation>
        <location evidence="1">Cell membrane</location>
        <topology evidence="1">Multi-pass membrane protein</topology>
    </subcellularLocation>
</comment>
<proteinExistence type="inferred from homology"/>
<protein>
    <submittedName>
        <fullName evidence="10">EamA family transporter RarD</fullName>
    </submittedName>
</protein>
<feature type="transmembrane region" description="Helical" evidence="8">
    <location>
        <begin position="34"/>
        <end position="55"/>
    </location>
</feature>
<feature type="domain" description="EamA" evidence="9">
    <location>
        <begin position="3"/>
        <end position="139"/>
    </location>
</feature>
<feature type="transmembrane region" description="Helical" evidence="8">
    <location>
        <begin position="205"/>
        <end position="227"/>
    </location>
</feature>